<evidence type="ECO:0000313" key="2">
    <source>
        <dbReference type="Proteomes" id="UP000036458"/>
    </source>
</evidence>
<dbReference type="EMBL" id="CP010777">
    <property type="protein sequence ID" value="AKQ45314.1"/>
    <property type="molecule type" value="Genomic_DNA"/>
</dbReference>
<dbReference type="AlphaFoldDB" id="A0A0H4VNJ6"/>
<reference evidence="1 2" key="1">
    <citation type="submission" date="2015-01" db="EMBL/GenBank/DDBJ databases">
        <title>Rufibacter sp./DG31D/ whole genome sequencing.</title>
        <authorList>
            <person name="Kim M.K."/>
            <person name="Srinivasan S."/>
            <person name="Lee J.-J."/>
        </authorList>
    </citation>
    <scope>NUCLEOTIDE SEQUENCE [LARGE SCALE GENOMIC DNA]</scope>
    <source>
        <strain evidence="1 2">DG31D</strain>
    </source>
</reference>
<dbReference type="RefSeq" id="WP_048920181.1">
    <property type="nucleotide sequence ID" value="NZ_CP010777.1"/>
</dbReference>
<dbReference type="KEGG" id="ruf:TH63_06155"/>
<gene>
    <name evidence="1" type="ORF">TH63_06155</name>
</gene>
<organism evidence="1 2">
    <name type="scientific">Rufibacter radiotolerans</name>
    <dbReference type="NCBI Taxonomy" id="1379910"/>
    <lineage>
        <taxon>Bacteria</taxon>
        <taxon>Pseudomonadati</taxon>
        <taxon>Bacteroidota</taxon>
        <taxon>Cytophagia</taxon>
        <taxon>Cytophagales</taxon>
        <taxon>Hymenobacteraceae</taxon>
        <taxon>Rufibacter</taxon>
    </lineage>
</organism>
<name>A0A0H4VNJ6_9BACT</name>
<evidence type="ECO:0000313" key="1">
    <source>
        <dbReference type="EMBL" id="AKQ45314.1"/>
    </source>
</evidence>
<accession>A0A0H4VNJ6</accession>
<keyword evidence="2" id="KW-1185">Reference proteome</keyword>
<dbReference type="STRING" id="1379910.TH63_06155"/>
<proteinExistence type="predicted"/>
<dbReference type="Proteomes" id="UP000036458">
    <property type="component" value="Chromosome"/>
</dbReference>
<protein>
    <submittedName>
        <fullName evidence="1">Uncharacterized protein</fullName>
    </submittedName>
</protein>
<dbReference type="PATRIC" id="fig|1379910.4.peg.1342"/>
<dbReference type="OrthoDB" id="732094at2"/>
<sequence>MDDLKVTINTFSAEDTKEFTLFIQRNKKKKDRKDFELFKLLQQKQELSAQKIMEKLYPGEPNPSAYYALRKRLMQHLTDFIVLKQMDEDPTAGSTIMGLLSMARYLFEVGAERLAWNTLRKAERLATENEQFGLLNAIFNLQIERADSEFASDLDQIIQKRNLNKEATDEEERANIASSLIYRRLNQSRVQGRNLQFDAVVQTVLQDYGLTQAVSQRPSLFYKLMSITRTAVLARRDFFTFEPFIIEKYQAMAASPGFSLAHQFYKIQLLYMIAHVLYRNRKFDQSNTYLEELNQTLQGPARNYYTVFYPKYLFLKTANDAFLNNLAQSVRLLEDLLKPNRITLPPKEFLTVRLGLSFLYFAQDAYSKANNCLLQINHSDKWCERIMGREWVLKKKMGELIIQYEIGNLDLALDWVKALERSFEDLLCQEVYKNARSFLQLISFLILQPNMATRKDFFLQVEDSLDFGPAEHEDLQAMSFYAWLKSKMLGRKYYEVLLELANAA</sequence>